<evidence type="ECO:0000313" key="2">
    <source>
        <dbReference type="EMBL" id="CAG7634775.1"/>
    </source>
</evidence>
<sequence>MISFSPIFFRKFLKSSDLEVLNSDKITQTSESSVGESSIREGDSTQRRLTR</sequence>
<dbReference type="AlphaFoldDB" id="A0A9W4EDR2"/>
<gene>
    <name evidence="2" type="ORF">SBRY_21110</name>
</gene>
<comment type="caution">
    <text evidence="2">The sequence shown here is derived from an EMBL/GenBank/DDBJ whole genome shotgun (WGS) entry which is preliminary data.</text>
</comment>
<keyword evidence="3" id="KW-1185">Reference proteome</keyword>
<evidence type="ECO:0000313" key="3">
    <source>
        <dbReference type="Proteomes" id="UP001153328"/>
    </source>
</evidence>
<feature type="region of interest" description="Disordered" evidence="1">
    <location>
        <begin position="28"/>
        <end position="51"/>
    </location>
</feature>
<dbReference type="Proteomes" id="UP001153328">
    <property type="component" value="Unassembled WGS sequence"/>
</dbReference>
<feature type="compositionally biased region" description="Basic and acidic residues" evidence="1">
    <location>
        <begin position="38"/>
        <end position="51"/>
    </location>
</feature>
<name>A0A9W4EDR2_9ACTN</name>
<organism evidence="2 3">
    <name type="scientific">Actinacidiphila bryophytorum</name>
    <dbReference type="NCBI Taxonomy" id="1436133"/>
    <lineage>
        <taxon>Bacteria</taxon>
        <taxon>Bacillati</taxon>
        <taxon>Actinomycetota</taxon>
        <taxon>Actinomycetes</taxon>
        <taxon>Kitasatosporales</taxon>
        <taxon>Streptomycetaceae</taxon>
        <taxon>Actinacidiphila</taxon>
    </lineage>
</organism>
<protein>
    <submittedName>
        <fullName evidence="2">Uncharacterized protein</fullName>
    </submittedName>
</protein>
<proteinExistence type="predicted"/>
<evidence type="ECO:0000256" key="1">
    <source>
        <dbReference type="SAM" id="MobiDB-lite"/>
    </source>
</evidence>
<reference evidence="2" key="1">
    <citation type="submission" date="2021-06" db="EMBL/GenBank/DDBJ databases">
        <authorList>
            <person name="Arsene-Ploetze F."/>
        </authorList>
    </citation>
    <scope>NUCLEOTIDE SEQUENCE</scope>
    <source>
        <strain evidence="2">SBRY1</strain>
    </source>
</reference>
<dbReference type="EMBL" id="CAJVAX010000012">
    <property type="protein sequence ID" value="CAG7634775.1"/>
    <property type="molecule type" value="Genomic_DNA"/>
</dbReference>
<accession>A0A9W4EDR2</accession>